<dbReference type="GO" id="GO:0003729">
    <property type="term" value="F:mRNA binding"/>
    <property type="evidence" value="ECO:0007669"/>
    <property type="project" value="TreeGrafter"/>
</dbReference>
<dbReference type="Pfam" id="PF00313">
    <property type="entry name" value="CSD"/>
    <property type="match status" value="1"/>
</dbReference>
<evidence type="ECO:0000256" key="1">
    <source>
        <dbReference type="ARBA" id="ARBA00004496"/>
    </source>
</evidence>
<reference evidence="4" key="1">
    <citation type="submission" date="2018-11" db="EMBL/GenBank/DDBJ databases">
        <title>A distinct lineage of giant viruses engineers rhodopsin photosystems in predatory marine eukaryotes.</title>
        <authorList>
            <person name="Needham D.M."/>
            <person name="Yoshizawa S."/>
            <person name="Hosaka T."/>
            <person name="Poirier C."/>
            <person name="Choi C.-J."/>
            <person name="Hehenberger E."/>
            <person name="Irwin N.A.T."/>
            <person name="Wilken S."/>
            <person name="Yung C.-M."/>
            <person name="Bachy C."/>
            <person name="Kurihara R."/>
            <person name="Nakajima Y."/>
            <person name="Kojima K."/>
            <person name="Kimura-Someya T."/>
            <person name="Leonard G."/>
            <person name="Malmstrom R.R."/>
            <person name="Mende D."/>
            <person name="Olson D.K."/>
            <person name="Sudo Y."/>
            <person name="Sudek S."/>
            <person name="Richards T.A."/>
            <person name="DeLong E.F."/>
            <person name="Keeling P.J."/>
            <person name="Santoro A.E."/>
            <person name="Shirouzu M."/>
            <person name="Iwasaki W."/>
            <person name="Worden A.Z."/>
        </authorList>
    </citation>
    <scope>NUCLEOTIDE SEQUENCE</scope>
</reference>
<feature type="domain" description="CSD" evidence="3">
    <location>
        <begin position="23"/>
        <end position="99"/>
    </location>
</feature>
<gene>
    <name evidence="4" type="ORF">1_215</name>
</gene>
<dbReference type="SMART" id="SM00357">
    <property type="entry name" value="CSP"/>
    <property type="match status" value="1"/>
</dbReference>
<name>A0A5B8HX95_9VIRU</name>
<dbReference type="SUPFAM" id="SSF50249">
    <property type="entry name" value="Nucleic acid-binding proteins"/>
    <property type="match status" value="1"/>
</dbReference>
<dbReference type="GO" id="GO:0031054">
    <property type="term" value="P:pre-miRNA processing"/>
    <property type="evidence" value="ECO:0007669"/>
    <property type="project" value="TreeGrafter"/>
</dbReference>
<dbReference type="InterPro" id="IPR011129">
    <property type="entry name" value="CSD"/>
</dbReference>
<proteinExistence type="predicted"/>
<dbReference type="GO" id="GO:0003677">
    <property type="term" value="F:DNA binding"/>
    <property type="evidence" value="ECO:0007669"/>
    <property type="project" value="UniProtKB-KW"/>
</dbReference>
<keyword evidence="2" id="KW-0963">Cytoplasm</keyword>
<dbReference type="InterPro" id="IPR012340">
    <property type="entry name" value="NA-bd_OB-fold"/>
</dbReference>
<accession>A0A5B8HX95</accession>
<sequence length="125" mass="14513">MSNFIKIEKQVSRNIQLTMLDGLHTGQVKWFNRRRGYGFIKILKSEKSEEDFVGKDVFVHQSHITPKKSTYRSLEENEYVEFSLSLDDRNTTQAVNVTGIMNGSLLCDAYVDKKNNFNFPSEEIK</sequence>
<dbReference type="InterPro" id="IPR051373">
    <property type="entry name" value="Lin-28_RNA-binding"/>
</dbReference>
<organism evidence="4">
    <name type="scientific">Mimiviridae sp. ChoanoV1</name>
    <dbReference type="NCBI Taxonomy" id="2596887"/>
    <lineage>
        <taxon>Viruses</taxon>
        <taxon>Varidnaviria</taxon>
        <taxon>Bamfordvirae</taxon>
        <taxon>Nucleocytoviricota</taxon>
        <taxon>Megaviricetes</taxon>
        <taxon>Imitervirales</taxon>
        <taxon>Schizomimiviridae</taxon>
    </lineage>
</organism>
<dbReference type="InterPro" id="IPR002059">
    <property type="entry name" value="CSP_DNA-bd"/>
</dbReference>
<dbReference type="PANTHER" id="PTHR46109:SF1">
    <property type="entry name" value="PROTEIN LIN-28 HOMOLOG"/>
    <property type="match status" value="1"/>
</dbReference>
<protein>
    <submittedName>
        <fullName evidence="4">Cold-shock DNA-binding domain protein</fullName>
    </submittedName>
</protein>
<evidence type="ECO:0000313" key="4">
    <source>
        <dbReference type="EMBL" id="QDY51830.1"/>
    </source>
</evidence>
<keyword evidence="4" id="KW-0238">DNA-binding</keyword>
<comment type="subcellular location">
    <subcellularLocation>
        <location evidence="1">Cytoplasm</location>
    </subcellularLocation>
</comment>
<dbReference type="PROSITE" id="PS51857">
    <property type="entry name" value="CSD_2"/>
    <property type="match status" value="1"/>
</dbReference>
<dbReference type="CDD" id="cd04458">
    <property type="entry name" value="CSP_CDS"/>
    <property type="match status" value="1"/>
</dbReference>
<dbReference type="Gene3D" id="2.40.50.140">
    <property type="entry name" value="Nucleic acid-binding proteins"/>
    <property type="match status" value="1"/>
</dbReference>
<evidence type="ECO:0000256" key="2">
    <source>
        <dbReference type="ARBA" id="ARBA00022490"/>
    </source>
</evidence>
<dbReference type="EMBL" id="MK250085">
    <property type="protein sequence ID" value="QDY51830.1"/>
    <property type="molecule type" value="Genomic_DNA"/>
</dbReference>
<evidence type="ECO:0000259" key="3">
    <source>
        <dbReference type="PROSITE" id="PS51857"/>
    </source>
</evidence>
<dbReference type="PANTHER" id="PTHR46109">
    <property type="entry name" value="PROTEIN LIN-28"/>
    <property type="match status" value="1"/>
</dbReference>